<evidence type="ECO:0000259" key="3">
    <source>
        <dbReference type="Pfam" id="PF23948"/>
    </source>
</evidence>
<proteinExistence type="predicted"/>
<feature type="domain" description="NACHT" evidence="2">
    <location>
        <begin position="657"/>
        <end position="815"/>
    </location>
</feature>
<sequence>MTIQPHDDTGSQEDKSSTSSSTRKCDIIRIFLGISKPDSKVKNKKSTQSLNAEPLQHTSGSSSISSKTTISPSNSRSPGSSSASGDKNLPLLPSEDYLPMDIFPKNLPRPFFKTGLPASPDRIETTQQLAYCNGLIIKGQLTSRHVADETSVGTLTNDPQGIDVQEHQSSVSTINGPQKLTVDGLQECEFNESEQIWMKEMEQVPVHQDYLQWMANRVVEEFSQDFLKDTDAIAEVVLLGTVLDRETYRTLLTCVVIKFDESRILDIVILQGLVKLIEGASFGYLREKDLVKTLVVLRRHLGRSDMLTHEHLFQTTLATSRLLDVVVNSLPRYPSLAHEQQSLSRILDGLKDTTNLIMKFQVEYAVQALQYIQDDESAFQTLSRFSGGVVKAALGTVDDWKLEPSSLIKCLDVVRQVAGESYEVMQAIMEHTVTYQDNRLRALQSLVEGFHAGARHEWYLTLLAARMFAQDGRLVDFNELVCRAPCRDKNPFQLGVCQILGDIAADPLWDDGTRVQAIEFLKALLKSYVGWKPHADVKQWIFITLTQLAEVSGESVKDHALATLRELDWEYSAVSTSPTYSLWKHLPLPEFSPLLTRAQKIPYAEYDISQLKLRRLEEGLLPVYIPPMAKANLRAHDNELFPLLEKVKEFLGSERQVLLILGDSGAGKSTFSKRLELNLWHSYISGGRIPLFVNLPALDRPDRELITEQLRIYNFSEAQIYELRETREFVVICDGYDETQLTSNLHTMNLFNRPGQWRVKVVISCRTQYLGHDYRDRFQPQENTHYGRTTSDLFQEAVIAPFSQGQIESYVEQYVPLEPRTWTTEEYMYKLSIIPHLMDLVGNPFLLSLCLEALPEVTQATEDLASLRITRLKLYDIFADHWFTINKRRLQNSSLSNPDREILGQLVDANFASKGIDYCTRLASAIFEQQDGNPVVQYIHMDDKESWKADFFGPQPNARLLRDSSPLTRSGTRYRFLHRSMLEYFFTRAIHGPSNSAVSIAPNNPASPVIPVIPIIPVIPDNLDHPDISNISDIQGVDTQETVPDLGSETPVAQVVEANGSLSQKNILTEPSIIQFLCERSNLKGVVGLGMVNRRLLEQRGRIKDRSLTGNRWMKYDLL</sequence>
<dbReference type="InterPro" id="IPR025662">
    <property type="entry name" value="Sigma_54_int_dom_ATP-bd_1"/>
</dbReference>
<feature type="region of interest" description="Disordered" evidence="1">
    <location>
        <begin position="38"/>
        <end position="92"/>
    </location>
</feature>
<feature type="region of interest" description="Disordered" evidence="1">
    <location>
        <begin position="1"/>
        <end position="22"/>
    </location>
</feature>
<feature type="domain" description="Arm-like repeat" evidence="3">
    <location>
        <begin position="206"/>
        <end position="550"/>
    </location>
</feature>
<comment type="caution">
    <text evidence="4">The sequence shown here is derived from an EMBL/GenBank/DDBJ whole genome shotgun (WGS) entry which is preliminary data.</text>
</comment>
<dbReference type="Proteomes" id="UP001194696">
    <property type="component" value="Unassembled WGS sequence"/>
</dbReference>
<evidence type="ECO:0008006" key="6">
    <source>
        <dbReference type="Google" id="ProtNLM"/>
    </source>
</evidence>
<dbReference type="PROSITE" id="PS00675">
    <property type="entry name" value="SIGMA54_INTERACT_1"/>
    <property type="match status" value="1"/>
</dbReference>
<dbReference type="InterPro" id="IPR056251">
    <property type="entry name" value="Arm_rpt_dom"/>
</dbReference>
<name>A0ABQ7JY11_9FUNG</name>
<dbReference type="InterPro" id="IPR007111">
    <property type="entry name" value="NACHT_NTPase"/>
</dbReference>
<feature type="compositionally biased region" description="Basic and acidic residues" evidence="1">
    <location>
        <begin position="1"/>
        <end position="16"/>
    </location>
</feature>
<evidence type="ECO:0000313" key="5">
    <source>
        <dbReference type="Proteomes" id="UP001194696"/>
    </source>
</evidence>
<evidence type="ECO:0000256" key="1">
    <source>
        <dbReference type="SAM" id="MobiDB-lite"/>
    </source>
</evidence>
<dbReference type="Pfam" id="PF23948">
    <property type="entry name" value="ARM_5"/>
    <property type="match status" value="1"/>
</dbReference>
<dbReference type="Pfam" id="PF05729">
    <property type="entry name" value="NACHT"/>
    <property type="match status" value="1"/>
</dbReference>
<dbReference type="SUPFAM" id="SSF52540">
    <property type="entry name" value="P-loop containing nucleoside triphosphate hydrolases"/>
    <property type="match status" value="1"/>
</dbReference>
<dbReference type="EMBL" id="JAAAIM010000579">
    <property type="protein sequence ID" value="KAG0286370.1"/>
    <property type="molecule type" value="Genomic_DNA"/>
</dbReference>
<dbReference type="Gene3D" id="3.40.50.300">
    <property type="entry name" value="P-loop containing nucleotide triphosphate hydrolases"/>
    <property type="match status" value="1"/>
</dbReference>
<keyword evidence="5" id="KW-1185">Reference proteome</keyword>
<gene>
    <name evidence="4" type="ORF">BGZ96_009492</name>
</gene>
<organism evidence="4 5">
    <name type="scientific">Linnemannia gamsii</name>
    <dbReference type="NCBI Taxonomy" id="64522"/>
    <lineage>
        <taxon>Eukaryota</taxon>
        <taxon>Fungi</taxon>
        <taxon>Fungi incertae sedis</taxon>
        <taxon>Mucoromycota</taxon>
        <taxon>Mortierellomycotina</taxon>
        <taxon>Mortierellomycetes</taxon>
        <taxon>Mortierellales</taxon>
        <taxon>Mortierellaceae</taxon>
        <taxon>Linnemannia</taxon>
    </lineage>
</organism>
<feature type="compositionally biased region" description="Low complexity" evidence="1">
    <location>
        <begin position="58"/>
        <end position="85"/>
    </location>
</feature>
<evidence type="ECO:0000313" key="4">
    <source>
        <dbReference type="EMBL" id="KAG0286370.1"/>
    </source>
</evidence>
<accession>A0ABQ7JY11</accession>
<reference evidence="4 5" key="1">
    <citation type="journal article" date="2020" name="Fungal Divers.">
        <title>Resolving the Mortierellaceae phylogeny through synthesis of multi-gene phylogenetics and phylogenomics.</title>
        <authorList>
            <person name="Vandepol N."/>
            <person name="Liber J."/>
            <person name="Desiro A."/>
            <person name="Na H."/>
            <person name="Kennedy M."/>
            <person name="Barry K."/>
            <person name="Grigoriev I.V."/>
            <person name="Miller A.N."/>
            <person name="O'Donnell K."/>
            <person name="Stajich J.E."/>
            <person name="Bonito G."/>
        </authorList>
    </citation>
    <scope>NUCLEOTIDE SEQUENCE [LARGE SCALE GENOMIC DNA]</scope>
    <source>
        <strain evidence="4 5">AD045</strain>
    </source>
</reference>
<protein>
    <recommendedName>
        <fullName evidence="6">NACHT domain-containing protein</fullName>
    </recommendedName>
</protein>
<dbReference type="InterPro" id="IPR027417">
    <property type="entry name" value="P-loop_NTPase"/>
</dbReference>
<evidence type="ECO:0000259" key="2">
    <source>
        <dbReference type="Pfam" id="PF05729"/>
    </source>
</evidence>